<dbReference type="EMBL" id="RPOK01000002">
    <property type="protein sequence ID" value="RPJ67422.1"/>
    <property type="molecule type" value="Genomic_DNA"/>
</dbReference>
<gene>
    <name evidence="6" type="ORF">DRW07_07835</name>
</gene>
<dbReference type="Pfam" id="PF02678">
    <property type="entry name" value="Pirin"/>
    <property type="match status" value="1"/>
</dbReference>
<keyword evidence="2" id="KW-0408">Iron</keyword>
<comment type="caution">
    <text evidence="6">The sequence shown here is derived from an EMBL/GenBank/DDBJ whole genome shotgun (WGS) entry which is preliminary data.</text>
</comment>
<dbReference type="InterPro" id="IPR011051">
    <property type="entry name" value="RmlC_Cupin_sf"/>
</dbReference>
<dbReference type="PANTHER" id="PTHR43212:SF3">
    <property type="entry name" value="QUERCETIN 2,3-DIOXYGENASE"/>
    <property type="match status" value="1"/>
</dbReference>
<dbReference type="Pfam" id="PF17954">
    <property type="entry name" value="Pirin_C_2"/>
    <property type="match status" value="1"/>
</dbReference>
<organism evidence="6 7">
    <name type="scientific">Alteromonas sediminis</name>
    <dbReference type="NCBI Taxonomy" id="2259342"/>
    <lineage>
        <taxon>Bacteria</taxon>
        <taxon>Pseudomonadati</taxon>
        <taxon>Pseudomonadota</taxon>
        <taxon>Gammaproteobacteria</taxon>
        <taxon>Alteromonadales</taxon>
        <taxon>Alteromonadaceae</taxon>
        <taxon>Alteromonas/Salinimonas group</taxon>
        <taxon>Alteromonas</taxon>
    </lineage>
</organism>
<feature type="binding site" evidence="2">
    <location>
        <position position="56"/>
    </location>
    <ligand>
        <name>Fe cation</name>
        <dbReference type="ChEBI" id="CHEBI:24875"/>
    </ligand>
</feature>
<dbReference type="InterPro" id="IPR003829">
    <property type="entry name" value="Pirin_N_dom"/>
</dbReference>
<protein>
    <submittedName>
        <fullName evidence="6">Pirin family protein</fullName>
    </submittedName>
</protein>
<dbReference type="AlphaFoldDB" id="A0A3N5Y1C5"/>
<evidence type="ECO:0000256" key="3">
    <source>
        <dbReference type="RuleBase" id="RU003457"/>
    </source>
</evidence>
<dbReference type="Gene3D" id="2.60.120.10">
    <property type="entry name" value="Jelly Rolls"/>
    <property type="match status" value="2"/>
</dbReference>
<feature type="binding site" evidence="2">
    <location>
        <position position="58"/>
    </location>
    <ligand>
        <name>Fe cation</name>
        <dbReference type="ChEBI" id="CHEBI:24875"/>
    </ligand>
</feature>
<dbReference type="Proteomes" id="UP000275281">
    <property type="component" value="Unassembled WGS sequence"/>
</dbReference>
<dbReference type="GO" id="GO:0046872">
    <property type="term" value="F:metal ion binding"/>
    <property type="evidence" value="ECO:0007669"/>
    <property type="project" value="UniProtKB-KW"/>
</dbReference>
<evidence type="ECO:0000259" key="5">
    <source>
        <dbReference type="Pfam" id="PF17954"/>
    </source>
</evidence>
<dbReference type="CDD" id="cd02910">
    <property type="entry name" value="cupin_Yhhw_N"/>
    <property type="match status" value="1"/>
</dbReference>
<reference evidence="6 7" key="1">
    <citation type="submission" date="2018-11" db="EMBL/GenBank/DDBJ databases">
        <authorList>
            <person name="Ye M.-Q."/>
            <person name="Du Z.-J."/>
        </authorList>
    </citation>
    <scope>NUCLEOTIDE SEQUENCE [LARGE SCALE GENOMIC DNA]</scope>
    <source>
        <strain evidence="6 7">U0105</strain>
    </source>
</reference>
<dbReference type="InterPro" id="IPR012093">
    <property type="entry name" value="Pirin"/>
</dbReference>
<feature type="domain" description="Quercetin 2,3-dioxygenase C-terminal cupin" evidence="5">
    <location>
        <begin position="143"/>
        <end position="231"/>
    </location>
</feature>
<accession>A0A3N5Y1C5</accession>
<feature type="domain" description="Pirin N-terminal" evidence="4">
    <location>
        <begin position="11"/>
        <end position="118"/>
    </location>
</feature>
<dbReference type="InterPro" id="IPR014710">
    <property type="entry name" value="RmlC-like_jellyroll"/>
</dbReference>
<feature type="binding site" evidence="2">
    <location>
        <position position="102"/>
    </location>
    <ligand>
        <name>Fe cation</name>
        <dbReference type="ChEBI" id="CHEBI:24875"/>
    </ligand>
</feature>
<dbReference type="InterPro" id="IPR041602">
    <property type="entry name" value="Quercetinase_C"/>
</dbReference>
<evidence type="ECO:0000313" key="6">
    <source>
        <dbReference type="EMBL" id="RPJ67422.1"/>
    </source>
</evidence>
<sequence>MYIRRADERGKADFGWLQSAHSFSFGHYYDANHMGVSALRVINDDTVAPGAGFATHGHRDMEIISYVTEGALKHKDSEGNEHIIPEGDIQVMSAGSGITHSEYNASTKSRVKFLQIWVLPSERGGKPGYAQTRIQQDDTVTALITPEPSQNTLSIKQDMSLFRVVLQPADDAVELSTRGKTGYLHIVKGLANLTHSDDSIEVTMGDGIGLSGDEIITLSSTGHLEALWFELPASV</sequence>
<keyword evidence="2" id="KW-0479">Metal-binding</keyword>
<dbReference type="PANTHER" id="PTHR43212">
    <property type="entry name" value="QUERCETIN 2,3-DIOXYGENASE"/>
    <property type="match status" value="1"/>
</dbReference>
<evidence type="ECO:0000256" key="2">
    <source>
        <dbReference type="PIRSR" id="PIRSR006232-1"/>
    </source>
</evidence>
<comment type="cofactor">
    <cofactor evidence="2">
        <name>Fe cation</name>
        <dbReference type="ChEBI" id="CHEBI:24875"/>
    </cofactor>
    <text evidence="2">Binds 1 Fe cation per subunit.</text>
</comment>
<dbReference type="OrthoDB" id="9780903at2"/>
<evidence type="ECO:0000259" key="4">
    <source>
        <dbReference type="Pfam" id="PF02678"/>
    </source>
</evidence>
<dbReference type="PIRSF" id="PIRSF006232">
    <property type="entry name" value="Pirin"/>
    <property type="match status" value="1"/>
</dbReference>
<evidence type="ECO:0000256" key="1">
    <source>
        <dbReference type="ARBA" id="ARBA00008416"/>
    </source>
</evidence>
<dbReference type="SUPFAM" id="SSF51182">
    <property type="entry name" value="RmlC-like cupins"/>
    <property type="match status" value="1"/>
</dbReference>
<proteinExistence type="inferred from homology"/>
<keyword evidence="7" id="KW-1185">Reference proteome</keyword>
<dbReference type="RefSeq" id="WP_124027322.1">
    <property type="nucleotide sequence ID" value="NZ_JBHRSN010000015.1"/>
</dbReference>
<comment type="similarity">
    <text evidence="1 3">Belongs to the pirin family.</text>
</comment>
<evidence type="ECO:0000313" key="7">
    <source>
        <dbReference type="Proteomes" id="UP000275281"/>
    </source>
</evidence>
<name>A0A3N5Y1C5_9ALTE</name>
<feature type="binding site" evidence="2">
    <location>
        <position position="100"/>
    </location>
    <ligand>
        <name>Fe cation</name>
        <dbReference type="ChEBI" id="CHEBI:24875"/>
    </ligand>
</feature>